<dbReference type="PANTHER" id="PTHR10252:SF5">
    <property type="entry name" value="DR1-ASSOCIATED COREPRESSOR"/>
    <property type="match status" value="1"/>
</dbReference>
<evidence type="ECO:0000256" key="2">
    <source>
        <dbReference type="ARBA" id="ARBA00023242"/>
    </source>
</evidence>
<proteinExistence type="predicted"/>
<keyword evidence="2" id="KW-0539">Nucleus</keyword>
<feature type="non-terminal residue" evidence="5">
    <location>
        <position position="1"/>
    </location>
</feature>
<feature type="compositionally biased region" description="Polar residues" evidence="3">
    <location>
        <begin position="169"/>
        <end position="189"/>
    </location>
</feature>
<gene>
    <name evidence="5" type="ORF">PLOB_00047599</name>
</gene>
<evidence type="ECO:0000313" key="5">
    <source>
        <dbReference type="EMBL" id="CAH3150465.1"/>
    </source>
</evidence>
<dbReference type="Gene3D" id="1.10.20.10">
    <property type="entry name" value="Histone, subunit A"/>
    <property type="match status" value="1"/>
</dbReference>
<reference evidence="5 6" key="1">
    <citation type="submission" date="2022-05" db="EMBL/GenBank/DDBJ databases">
        <authorList>
            <consortium name="Genoscope - CEA"/>
            <person name="William W."/>
        </authorList>
    </citation>
    <scope>NUCLEOTIDE SEQUENCE [LARGE SCALE GENOMIC DNA]</scope>
</reference>
<feature type="domain" description="Transcription factor CBF/NF-Y/archaeal histone" evidence="4">
    <location>
        <begin position="26"/>
        <end position="90"/>
    </location>
</feature>
<feature type="compositionally biased region" description="Acidic residues" evidence="3">
    <location>
        <begin position="152"/>
        <end position="166"/>
    </location>
</feature>
<evidence type="ECO:0000256" key="3">
    <source>
        <dbReference type="SAM" id="MobiDB-lite"/>
    </source>
</evidence>
<keyword evidence="6" id="KW-1185">Reference proteome</keyword>
<dbReference type="SUPFAM" id="SSF47113">
    <property type="entry name" value="Histone-fold"/>
    <property type="match status" value="1"/>
</dbReference>
<feature type="region of interest" description="Disordered" evidence="3">
    <location>
        <begin position="107"/>
        <end position="246"/>
    </location>
</feature>
<dbReference type="InterPro" id="IPR009072">
    <property type="entry name" value="Histone-fold"/>
</dbReference>
<accession>A0ABN8PTB0</accession>
<protein>
    <recommendedName>
        <fullName evidence="4">Transcription factor CBF/NF-Y/archaeal histone domain-containing protein</fullName>
    </recommendedName>
</protein>
<dbReference type="Pfam" id="PF00808">
    <property type="entry name" value="CBFD_NFYB_HMF"/>
    <property type="match status" value="1"/>
</dbReference>
<dbReference type="InterPro" id="IPR050568">
    <property type="entry name" value="Transcr_DNA_Rep_Reg"/>
</dbReference>
<evidence type="ECO:0000256" key="1">
    <source>
        <dbReference type="ARBA" id="ARBA00004123"/>
    </source>
</evidence>
<comment type="caution">
    <text evidence="5">The sequence shown here is derived from an EMBL/GenBank/DDBJ whole genome shotgun (WGS) entry which is preliminary data.</text>
</comment>
<name>A0ABN8PTB0_9CNID</name>
<dbReference type="CDD" id="cd22906">
    <property type="entry name" value="HFD_DRAP1"/>
    <property type="match status" value="1"/>
</dbReference>
<sequence>LCLVPRELKIAFKISKMPSKKKKFNARFPPARIKKIMQTDEDVGKVAAAVPVIISKALEMFLQSLVERASEYTRARNAKTMTTQHLKRCITSENQFDFLKDLVANVPDLPSNEEERDGEPKPKRKRTPKPPTQNKERKKSEKRKPQATTVSDDSEEELDSEEEESSSEGTSNHNSATNTTFNASRSTPFQFPVPSITLTRPSTDDTSNQQSKAPSVSMDMPQQLNQMSTAGMMGNSLHDEDDDYDS</sequence>
<feature type="compositionally biased region" description="Polar residues" evidence="3">
    <location>
        <begin position="196"/>
        <end position="229"/>
    </location>
</feature>
<comment type="subcellular location">
    <subcellularLocation>
        <location evidence="1">Nucleus</location>
    </subcellularLocation>
</comment>
<dbReference type="InterPro" id="IPR003958">
    <property type="entry name" value="CBFA_NFYB_domain"/>
</dbReference>
<dbReference type="EMBL" id="CALNXK010000089">
    <property type="protein sequence ID" value="CAH3150465.1"/>
    <property type="molecule type" value="Genomic_DNA"/>
</dbReference>
<evidence type="ECO:0000313" key="6">
    <source>
        <dbReference type="Proteomes" id="UP001159405"/>
    </source>
</evidence>
<dbReference type="PANTHER" id="PTHR10252">
    <property type="entry name" value="HISTONE-LIKE TRANSCRIPTION FACTOR CCAAT-RELATED"/>
    <property type="match status" value="1"/>
</dbReference>
<evidence type="ECO:0000259" key="4">
    <source>
        <dbReference type="Pfam" id="PF00808"/>
    </source>
</evidence>
<dbReference type="Proteomes" id="UP001159405">
    <property type="component" value="Unassembled WGS sequence"/>
</dbReference>
<organism evidence="5 6">
    <name type="scientific">Porites lobata</name>
    <dbReference type="NCBI Taxonomy" id="104759"/>
    <lineage>
        <taxon>Eukaryota</taxon>
        <taxon>Metazoa</taxon>
        <taxon>Cnidaria</taxon>
        <taxon>Anthozoa</taxon>
        <taxon>Hexacorallia</taxon>
        <taxon>Scleractinia</taxon>
        <taxon>Fungiina</taxon>
        <taxon>Poritidae</taxon>
        <taxon>Porites</taxon>
    </lineage>
</organism>